<dbReference type="EC" id="2.1.1.79" evidence="7"/>
<organism evidence="7 8">
    <name type="scientific">Thermocrinis albus (strain DSM 14484 / JCM 11386 / HI 11/12)</name>
    <dbReference type="NCBI Taxonomy" id="638303"/>
    <lineage>
        <taxon>Bacteria</taxon>
        <taxon>Pseudomonadati</taxon>
        <taxon>Aquificota</taxon>
        <taxon>Aquificia</taxon>
        <taxon>Aquificales</taxon>
        <taxon>Aquificaceae</taxon>
        <taxon>Thermocrinis</taxon>
    </lineage>
</organism>
<comment type="similarity">
    <text evidence="1">Belongs to the CFA/CMAS family.</text>
</comment>
<dbReference type="EMBL" id="CP001931">
    <property type="protein sequence ID" value="ADC89338.1"/>
    <property type="molecule type" value="Genomic_DNA"/>
</dbReference>
<reference evidence="8" key="1">
    <citation type="journal article" date="2010" name="Stand. Genomic Sci.">
        <title>Complete genome sequence of Thermocrinis albus type strain (HI 11/12T).</title>
        <authorList>
            <person name="Wirth R."/>
            <person name="Sikorski J."/>
            <person name="Brambilla E."/>
            <person name="Misra M."/>
            <person name="Lapidus A."/>
            <person name="Copeland A."/>
            <person name="Nolan M."/>
            <person name="Lucas S."/>
            <person name="Chen F."/>
            <person name="Tice H."/>
            <person name="Cheng J.F."/>
            <person name="Han C."/>
            <person name="Detter J.C."/>
            <person name="Tapia R."/>
            <person name="Bruce D."/>
            <person name="Goodwin L."/>
            <person name="Pitluck S."/>
            <person name="Pati A."/>
            <person name="Anderson I."/>
            <person name="Ivanova N."/>
            <person name="Mavromatis K."/>
            <person name="Mikhailova N."/>
            <person name="Chen A."/>
            <person name="Palaniappan K."/>
            <person name="Bilek Y."/>
            <person name="Hader T."/>
            <person name="Land M."/>
            <person name="Hauser L."/>
            <person name="Chang Y.J."/>
            <person name="Jeffries C.D."/>
            <person name="Tindall B.J."/>
            <person name="Rohde M."/>
            <person name="Goker M."/>
            <person name="Bristow J."/>
            <person name="Eisen J.A."/>
            <person name="Markowitz V."/>
            <person name="Hugenholtz P."/>
            <person name="Kyrpides N.C."/>
            <person name="Klenk H.P."/>
        </authorList>
    </citation>
    <scope>NUCLEOTIDE SEQUENCE [LARGE SCALE GENOMIC DNA]</scope>
    <source>
        <strain evidence="8">DSM 14484 / JCM 11386 / HI 11/12</strain>
    </source>
</reference>
<evidence type="ECO:0000256" key="3">
    <source>
        <dbReference type="ARBA" id="ARBA00022679"/>
    </source>
</evidence>
<feature type="binding site" evidence="6">
    <location>
        <begin position="224"/>
        <end position="225"/>
    </location>
    <ligand>
        <name>S-adenosyl-L-methionine</name>
        <dbReference type="ChEBI" id="CHEBI:59789"/>
    </ligand>
</feature>
<dbReference type="KEGG" id="tal:Thal_0705"/>
<proteinExistence type="inferred from homology"/>
<dbReference type="RefSeq" id="WP_012991745.1">
    <property type="nucleotide sequence ID" value="NC_013894.1"/>
</dbReference>
<evidence type="ECO:0000256" key="6">
    <source>
        <dbReference type="PIRSR" id="PIRSR003085-2"/>
    </source>
</evidence>
<dbReference type="InterPro" id="IPR050723">
    <property type="entry name" value="CFA/CMAS"/>
</dbReference>
<dbReference type="OrthoDB" id="9782855at2"/>
<keyword evidence="3 7" id="KW-0808">Transferase</keyword>
<evidence type="ECO:0000256" key="4">
    <source>
        <dbReference type="ARBA" id="ARBA00022691"/>
    </source>
</evidence>
<feature type="binding site" evidence="6">
    <location>
        <begin position="169"/>
        <end position="177"/>
    </location>
    <ligand>
        <name>S-adenosyl-L-methionine</name>
        <dbReference type="ChEBI" id="CHEBI:59789"/>
    </ligand>
</feature>
<accession>D3SQA1</accession>
<keyword evidence="8" id="KW-1185">Reference proteome</keyword>
<dbReference type="eggNOG" id="COG2230">
    <property type="taxonomic scope" value="Bacteria"/>
</dbReference>
<dbReference type="GO" id="GO:0008825">
    <property type="term" value="F:cyclopropane-fatty-acyl-phospholipid synthase activity"/>
    <property type="evidence" value="ECO:0007669"/>
    <property type="project" value="UniProtKB-EC"/>
</dbReference>
<evidence type="ECO:0000313" key="7">
    <source>
        <dbReference type="EMBL" id="ADC89338.1"/>
    </source>
</evidence>
<dbReference type="InterPro" id="IPR029063">
    <property type="entry name" value="SAM-dependent_MTases_sf"/>
</dbReference>
<keyword evidence="2 7" id="KW-0489">Methyltransferase</keyword>
<evidence type="ECO:0000256" key="1">
    <source>
        <dbReference type="ARBA" id="ARBA00010815"/>
    </source>
</evidence>
<dbReference type="Pfam" id="PF02353">
    <property type="entry name" value="CMAS"/>
    <property type="match status" value="1"/>
</dbReference>
<dbReference type="PANTHER" id="PTHR43667">
    <property type="entry name" value="CYCLOPROPANE-FATTY-ACYL-PHOSPHOLIPID SYNTHASE"/>
    <property type="match status" value="1"/>
</dbReference>
<keyword evidence="5" id="KW-0443">Lipid metabolism</keyword>
<dbReference type="HOGENOM" id="CLU_026434_6_2_0"/>
<dbReference type="GO" id="GO:0008610">
    <property type="term" value="P:lipid biosynthetic process"/>
    <property type="evidence" value="ECO:0007669"/>
    <property type="project" value="InterPro"/>
</dbReference>
<evidence type="ECO:0000256" key="2">
    <source>
        <dbReference type="ARBA" id="ARBA00022603"/>
    </source>
</evidence>
<dbReference type="CDD" id="cd02440">
    <property type="entry name" value="AdoMet_MTases"/>
    <property type="match status" value="1"/>
</dbReference>
<dbReference type="AlphaFoldDB" id="D3SQA1"/>
<sequence>MQALREMVEGLSEFVPGGITVELPGGTRVGAGSCRVVIKDDRVLRDILRDPEMGFGEHYMKGNLAVEGDLESFLRGCFLYLQRKKEEKNLGFDLMRALLRMLGLIRRWEEREVRKHYDLGNEFYSLWLDSSMTYSCAFFASPGMTLEHAQQEKRRIIYEKLQLTEGDTLLDIGCGWGSIITEVATLYPIRAVGITLSKNQYQYVKEKILQEGLEGRVEVYLMHYEELPKLGRKFNKVVSVGMFEHVGKGRHRKFFQVVSDILEEGGLFLLHTIGKVHPSSQSRWIRKYIFPGGYIPSIEEILRACEGLGFNLIDIDDWRIHYYRTLKEWRKRFHQNKDHVISLYGEEFFRMWDLYLTASAVSFYVGSNHLFQFLFSKGVINSYPVMRRVFLQSPVASHSV</sequence>
<dbReference type="GO" id="GO:0032259">
    <property type="term" value="P:methylation"/>
    <property type="evidence" value="ECO:0007669"/>
    <property type="project" value="UniProtKB-KW"/>
</dbReference>
<gene>
    <name evidence="7" type="ordered locus">Thal_0705</name>
</gene>
<dbReference type="PANTHER" id="PTHR43667:SF1">
    <property type="entry name" value="CYCLOPROPANE-FATTY-ACYL-PHOSPHOLIPID SYNTHASE"/>
    <property type="match status" value="1"/>
</dbReference>
<dbReference type="Proteomes" id="UP000002043">
    <property type="component" value="Chromosome"/>
</dbReference>
<protein>
    <submittedName>
        <fullName evidence="7">Cyclopropane-fatty-acyl-phospholipid synthase</fullName>
        <ecNumber evidence="7">2.1.1.79</ecNumber>
    </submittedName>
</protein>
<dbReference type="SUPFAM" id="SSF53335">
    <property type="entry name" value="S-adenosyl-L-methionine-dependent methyltransferases"/>
    <property type="match status" value="1"/>
</dbReference>
<name>D3SQA1_THEAH</name>
<dbReference type="Gene3D" id="3.40.50.150">
    <property type="entry name" value="Vaccinia Virus protein VP39"/>
    <property type="match status" value="1"/>
</dbReference>
<dbReference type="STRING" id="638303.Thal_0705"/>
<feature type="binding site" evidence="6">
    <location>
        <begin position="195"/>
        <end position="200"/>
    </location>
    <ligand>
        <name>S-adenosyl-L-methionine</name>
        <dbReference type="ChEBI" id="CHEBI:59789"/>
    </ligand>
</feature>
<keyword evidence="4" id="KW-0949">S-adenosyl-L-methionine</keyword>
<evidence type="ECO:0000313" key="8">
    <source>
        <dbReference type="Proteomes" id="UP000002043"/>
    </source>
</evidence>
<evidence type="ECO:0000256" key="5">
    <source>
        <dbReference type="ARBA" id="ARBA00023098"/>
    </source>
</evidence>
<dbReference type="PIRSF" id="PIRSF003085">
    <property type="entry name" value="CMAS"/>
    <property type="match status" value="1"/>
</dbReference>
<feature type="binding site" evidence="6">
    <location>
        <begin position="134"/>
        <end position="135"/>
    </location>
    <ligand>
        <name>S-adenosyl-L-methionine</name>
        <dbReference type="ChEBI" id="CHEBI:59789"/>
    </ligand>
</feature>
<dbReference type="InterPro" id="IPR003333">
    <property type="entry name" value="CMAS"/>
</dbReference>